<keyword evidence="4" id="KW-1185">Reference proteome</keyword>
<keyword evidence="2" id="KW-0472">Membrane</keyword>
<gene>
    <name evidence="3" type="ORF">GUJ93_ZPchr0002g22957</name>
</gene>
<keyword evidence="2" id="KW-0812">Transmembrane</keyword>
<accession>A0A8J5S6W0</accession>
<dbReference type="EMBL" id="JAAALK010000287">
    <property type="protein sequence ID" value="KAG8056650.1"/>
    <property type="molecule type" value="Genomic_DNA"/>
</dbReference>
<evidence type="ECO:0000313" key="4">
    <source>
        <dbReference type="Proteomes" id="UP000729402"/>
    </source>
</evidence>
<organism evidence="3 4">
    <name type="scientific">Zizania palustris</name>
    <name type="common">Northern wild rice</name>
    <dbReference type="NCBI Taxonomy" id="103762"/>
    <lineage>
        <taxon>Eukaryota</taxon>
        <taxon>Viridiplantae</taxon>
        <taxon>Streptophyta</taxon>
        <taxon>Embryophyta</taxon>
        <taxon>Tracheophyta</taxon>
        <taxon>Spermatophyta</taxon>
        <taxon>Magnoliopsida</taxon>
        <taxon>Liliopsida</taxon>
        <taxon>Poales</taxon>
        <taxon>Poaceae</taxon>
        <taxon>BOP clade</taxon>
        <taxon>Oryzoideae</taxon>
        <taxon>Oryzeae</taxon>
        <taxon>Zizaniinae</taxon>
        <taxon>Zizania</taxon>
    </lineage>
</organism>
<feature type="region of interest" description="Disordered" evidence="1">
    <location>
        <begin position="82"/>
        <end position="105"/>
    </location>
</feature>
<feature type="compositionally biased region" description="Basic residues" evidence="1">
    <location>
        <begin position="1"/>
        <end position="10"/>
    </location>
</feature>
<reference evidence="3" key="1">
    <citation type="journal article" date="2021" name="bioRxiv">
        <title>Whole Genome Assembly and Annotation of Northern Wild Rice, Zizania palustris L., Supports a Whole Genome Duplication in the Zizania Genus.</title>
        <authorList>
            <person name="Haas M."/>
            <person name="Kono T."/>
            <person name="Macchietto M."/>
            <person name="Millas R."/>
            <person name="McGilp L."/>
            <person name="Shao M."/>
            <person name="Duquette J."/>
            <person name="Hirsch C.N."/>
            <person name="Kimball J."/>
        </authorList>
    </citation>
    <scope>NUCLEOTIDE SEQUENCE</scope>
    <source>
        <tissue evidence="3">Fresh leaf tissue</tissue>
    </source>
</reference>
<feature type="region of interest" description="Disordered" evidence="1">
    <location>
        <begin position="1"/>
        <end position="21"/>
    </location>
</feature>
<evidence type="ECO:0000256" key="1">
    <source>
        <dbReference type="SAM" id="MobiDB-lite"/>
    </source>
</evidence>
<keyword evidence="2" id="KW-1133">Transmembrane helix</keyword>
<reference evidence="3" key="2">
    <citation type="submission" date="2021-02" db="EMBL/GenBank/DDBJ databases">
        <authorList>
            <person name="Kimball J.A."/>
            <person name="Haas M.W."/>
            <person name="Macchietto M."/>
            <person name="Kono T."/>
            <person name="Duquette J."/>
            <person name="Shao M."/>
        </authorList>
    </citation>
    <scope>NUCLEOTIDE SEQUENCE</scope>
    <source>
        <tissue evidence="3">Fresh leaf tissue</tissue>
    </source>
</reference>
<comment type="caution">
    <text evidence="3">The sequence shown here is derived from an EMBL/GenBank/DDBJ whole genome shotgun (WGS) entry which is preliminary data.</text>
</comment>
<protein>
    <submittedName>
        <fullName evidence="3">Uncharacterized protein</fullName>
    </submittedName>
</protein>
<feature type="compositionally biased region" description="Low complexity" evidence="1">
    <location>
        <begin position="84"/>
        <end position="97"/>
    </location>
</feature>
<evidence type="ECO:0000256" key="2">
    <source>
        <dbReference type="SAM" id="Phobius"/>
    </source>
</evidence>
<dbReference type="AlphaFoldDB" id="A0A8J5S6W0"/>
<name>A0A8J5S6W0_ZIZPA</name>
<dbReference type="Proteomes" id="UP000729402">
    <property type="component" value="Unassembled WGS sequence"/>
</dbReference>
<proteinExistence type="predicted"/>
<sequence length="208" mass="22088">MRRMRAHCRFPNRAPGNTGAASLFSGRLQPQVQTLAAPCSPFPVAPLLLASSPIATAAVAGSPQTPLLLHRPAPCRLPSCEGPTTTAQDAATAASPAHRNAPLQLPHSPHRVAVAEPPSRLSTHAAHVEQCLSRRANRSSASPLLAGLQLVILPVATERPFLSLGKQSVKRKFVAHVHRFICVISHGSLLSIYVTSFSSPSSFVFLKI</sequence>
<feature type="transmembrane region" description="Helical" evidence="2">
    <location>
        <begin position="173"/>
        <end position="194"/>
    </location>
</feature>
<evidence type="ECO:0000313" key="3">
    <source>
        <dbReference type="EMBL" id="KAG8056650.1"/>
    </source>
</evidence>